<evidence type="ECO:0000256" key="2">
    <source>
        <dbReference type="ARBA" id="ARBA00023125"/>
    </source>
</evidence>
<proteinExistence type="predicted"/>
<protein>
    <submittedName>
        <fullName evidence="5">LacI family transcriptional regulator</fullName>
    </submittedName>
</protein>
<sequence length="330" mass="34976">MSDVAVLAGVSHQTVSRVLNEHPNVSRATRAKVLEAIEALGYRRNLSARALATGRSNVVGVIAQNTTLFGPSSTIAALSVAALDVGMAVTLGHLRDFDRTSMRATVDRLMSQGVAGIILLLPLLLAEDVIGALPGDVPLVTVDGPPDWQGSNVLVDQERGGVLATEHLLAAGHRSVWHVAGPEAWNDSRARQRGWERALADAGQDAPPVLRADWSPRSGHEAGRLLARIPDCTAVFAANDHVALGLTRALAEHGRSVPGDVSIVGYDDVPESEFFSPPLTTVRQDFDRLGHESLGLLTQQARAGDRTPQRVLIDPVLVERSSVVSATVGA</sequence>
<comment type="caution">
    <text evidence="5">The sequence shown here is derived from an EMBL/GenBank/DDBJ whole genome shotgun (WGS) entry which is preliminary data.</text>
</comment>
<dbReference type="PROSITE" id="PS00356">
    <property type="entry name" value="HTH_LACI_1"/>
    <property type="match status" value="1"/>
</dbReference>
<dbReference type="Gene3D" id="3.40.50.2300">
    <property type="match status" value="2"/>
</dbReference>
<feature type="domain" description="HTH lacI-type" evidence="4">
    <location>
        <begin position="1"/>
        <end position="53"/>
    </location>
</feature>
<gene>
    <name evidence="5" type="ORF">GCM10025868_00950</name>
</gene>
<keyword evidence="2" id="KW-0238">DNA-binding</keyword>
<dbReference type="InterPro" id="IPR046335">
    <property type="entry name" value="LacI/GalR-like_sensor"/>
</dbReference>
<dbReference type="EMBL" id="BSUZ01000001">
    <property type="protein sequence ID" value="GMA84845.1"/>
    <property type="molecule type" value="Genomic_DNA"/>
</dbReference>
<organism evidence="5 6">
    <name type="scientific">Angustibacter aerolatus</name>
    <dbReference type="NCBI Taxonomy" id="1162965"/>
    <lineage>
        <taxon>Bacteria</taxon>
        <taxon>Bacillati</taxon>
        <taxon>Actinomycetota</taxon>
        <taxon>Actinomycetes</taxon>
        <taxon>Kineosporiales</taxon>
        <taxon>Kineosporiaceae</taxon>
    </lineage>
</organism>
<dbReference type="SMART" id="SM00354">
    <property type="entry name" value="HTH_LACI"/>
    <property type="match status" value="1"/>
</dbReference>
<dbReference type="PANTHER" id="PTHR30146:SF109">
    <property type="entry name" value="HTH-TYPE TRANSCRIPTIONAL REGULATOR GALS"/>
    <property type="match status" value="1"/>
</dbReference>
<dbReference type="Gene3D" id="1.10.260.40">
    <property type="entry name" value="lambda repressor-like DNA-binding domains"/>
    <property type="match status" value="1"/>
</dbReference>
<evidence type="ECO:0000313" key="6">
    <source>
        <dbReference type="Proteomes" id="UP001157017"/>
    </source>
</evidence>
<evidence type="ECO:0000313" key="5">
    <source>
        <dbReference type="EMBL" id="GMA84845.1"/>
    </source>
</evidence>
<evidence type="ECO:0000256" key="3">
    <source>
        <dbReference type="ARBA" id="ARBA00023163"/>
    </source>
</evidence>
<evidence type="ECO:0000256" key="1">
    <source>
        <dbReference type="ARBA" id="ARBA00023015"/>
    </source>
</evidence>
<dbReference type="InterPro" id="IPR028082">
    <property type="entry name" value="Peripla_BP_I"/>
</dbReference>
<dbReference type="SUPFAM" id="SSF53822">
    <property type="entry name" value="Periplasmic binding protein-like I"/>
    <property type="match status" value="1"/>
</dbReference>
<keyword evidence="1" id="KW-0805">Transcription regulation</keyword>
<keyword evidence="3" id="KW-0804">Transcription</keyword>
<dbReference type="CDD" id="cd01574">
    <property type="entry name" value="PBP1_LacI"/>
    <property type="match status" value="1"/>
</dbReference>
<dbReference type="InterPro" id="IPR000843">
    <property type="entry name" value="HTH_LacI"/>
</dbReference>
<evidence type="ECO:0000259" key="4">
    <source>
        <dbReference type="PROSITE" id="PS50932"/>
    </source>
</evidence>
<dbReference type="PROSITE" id="PS50932">
    <property type="entry name" value="HTH_LACI_2"/>
    <property type="match status" value="1"/>
</dbReference>
<dbReference type="Pfam" id="PF00356">
    <property type="entry name" value="LacI"/>
    <property type="match status" value="1"/>
</dbReference>
<dbReference type="InterPro" id="IPR010982">
    <property type="entry name" value="Lambda_DNA-bd_dom_sf"/>
</dbReference>
<accession>A0ABQ6JCB5</accession>
<dbReference type="Proteomes" id="UP001157017">
    <property type="component" value="Unassembled WGS sequence"/>
</dbReference>
<dbReference type="PANTHER" id="PTHR30146">
    <property type="entry name" value="LACI-RELATED TRANSCRIPTIONAL REPRESSOR"/>
    <property type="match status" value="1"/>
</dbReference>
<dbReference type="Pfam" id="PF13377">
    <property type="entry name" value="Peripla_BP_3"/>
    <property type="match status" value="1"/>
</dbReference>
<dbReference type="CDD" id="cd01392">
    <property type="entry name" value="HTH_LacI"/>
    <property type="match status" value="1"/>
</dbReference>
<keyword evidence="6" id="KW-1185">Reference proteome</keyword>
<dbReference type="SUPFAM" id="SSF47413">
    <property type="entry name" value="lambda repressor-like DNA-binding domains"/>
    <property type="match status" value="1"/>
</dbReference>
<reference evidence="6" key="1">
    <citation type="journal article" date="2019" name="Int. J. Syst. Evol. Microbiol.">
        <title>The Global Catalogue of Microorganisms (GCM) 10K type strain sequencing project: providing services to taxonomists for standard genome sequencing and annotation.</title>
        <authorList>
            <consortium name="The Broad Institute Genomics Platform"/>
            <consortium name="The Broad Institute Genome Sequencing Center for Infectious Disease"/>
            <person name="Wu L."/>
            <person name="Ma J."/>
        </authorList>
    </citation>
    <scope>NUCLEOTIDE SEQUENCE [LARGE SCALE GENOMIC DNA]</scope>
    <source>
        <strain evidence="6">NBRC 108730</strain>
    </source>
</reference>
<name>A0ABQ6JCB5_9ACTN</name>